<evidence type="ECO:0000259" key="5">
    <source>
        <dbReference type="PROSITE" id="PS50240"/>
    </source>
</evidence>
<dbReference type="CDD" id="cd00190">
    <property type="entry name" value="Tryp_SPc"/>
    <property type="match status" value="1"/>
</dbReference>
<dbReference type="PANTHER" id="PTHR24256">
    <property type="entry name" value="TRYPTASE-RELATED"/>
    <property type="match status" value="1"/>
</dbReference>
<keyword evidence="3 6" id="KW-0645">Protease</keyword>
<dbReference type="FunFam" id="2.40.10.10:FF:000002">
    <property type="entry name" value="Transmembrane protease serine"/>
    <property type="match status" value="1"/>
</dbReference>
<dbReference type="InterPro" id="IPR009003">
    <property type="entry name" value="Peptidase_S1_PA"/>
</dbReference>
<dbReference type="PROSITE" id="PS50240">
    <property type="entry name" value="TRYPSIN_DOM"/>
    <property type="match status" value="1"/>
</dbReference>
<feature type="region of interest" description="Disordered" evidence="4">
    <location>
        <begin position="251"/>
        <end position="271"/>
    </location>
</feature>
<dbReference type="PROSITE" id="PS00135">
    <property type="entry name" value="TRYPSIN_SER"/>
    <property type="match status" value="1"/>
</dbReference>
<dbReference type="InterPro" id="IPR018114">
    <property type="entry name" value="TRYPSIN_HIS"/>
</dbReference>
<feature type="domain" description="Peptidase S1" evidence="5">
    <location>
        <begin position="5"/>
        <end position="241"/>
    </location>
</feature>
<reference evidence="6 7" key="1">
    <citation type="submission" date="2017-12" db="EMBL/GenBank/DDBJ databases">
        <title>Sequencing, de novo assembly and annotation of complete genome of a new Thraustochytrid species, strain FCC1311.</title>
        <authorList>
            <person name="Sedici K."/>
            <person name="Godart F."/>
            <person name="Aiese Cigliano R."/>
            <person name="Sanseverino W."/>
            <person name="Barakat M."/>
            <person name="Ortet P."/>
            <person name="Marechal E."/>
            <person name="Cagnac O."/>
            <person name="Amato A."/>
        </authorList>
    </citation>
    <scope>NUCLEOTIDE SEQUENCE [LARGE SCALE GENOMIC DNA]</scope>
</reference>
<keyword evidence="3" id="KW-0378">Hydrolase</keyword>
<dbReference type="Pfam" id="PF00089">
    <property type="entry name" value="Trypsin"/>
    <property type="match status" value="1"/>
</dbReference>
<dbReference type="InterPro" id="IPR001314">
    <property type="entry name" value="Peptidase_S1A"/>
</dbReference>
<dbReference type="OrthoDB" id="10051896at2759"/>
<dbReference type="EMBL" id="BEYU01000134">
    <property type="protein sequence ID" value="GBG32893.1"/>
    <property type="molecule type" value="Genomic_DNA"/>
</dbReference>
<dbReference type="SMART" id="SM00020">
    <property type="entry name" value="Tryp_SPc"/>
    <property type="match status" value="1"/>
</dbReference>
<evidence type="ECO:0000256" key="1">
    <source>
        <dbReference type="ARBA" id="ARBA00023026"/>
    </source>
</evidence>
<dbReference type="AlphaFoldDB" id="A0A2R5GW48"/>
<keyword evidence="2" id="KW-1015">Disulfide bond</keyword>
<feature type="compositionally biased region" description="Low complexity" evidence="4">
    <location>
        <begin position="253"/>
        <end position="267"/>
    </location>
</feature>
<accession>A0A2R5GW48</accession>
<dbReference type="InterPro" id="IPR033116">
    <property type="entry name" value="TRYPSIN_SER"/>
</dbReference>
<dbReference type="InParanoid" id="A0A2R5GW48"/>
<evidence type="ECO:0000256" key="2">
    <source>
        <dbReference type="ARBA" id="ARBA00023157"/>
    </source>
</evidence>
<dbReference type="InterPro" id="IPR051487">
    <property type="entry name" value="Ser/Thr_Proteases_Immune/Dev"/>
</dbReference>
<name>A0A2R5GW48_9STRA</name>
<keyword evidence="1" id="KW-0843">Virulence</keyword>
<dbReference type="GO" id="GO:0006508">
    <property type="term" value="P:proteolysis"/>
    <property type="evidence" value="ECO:0007669"/>
    <property type="project" value="UniProtKB-KW"/>
</dbReference>
<proteinExistence type="predicted"/>
<keyword evidence="3" id="KW-0720">Serine protease</keyword>
<dbReference type="InterPro" id="IPR043504">
    <property type="entry name" value="Peptidase_S1_PA_chymotrypsin"/>
</dbReference>
<dbReference type="Proteomes" id="UP000241890">
    <property type="component" value="Unassembled WGS sequence"/>
</dbReference>
<dbReference type="FunFam" id="2.40.10.10:FF:000068">
    <property type="entry name" value="transmembrane protease serine 2"/>
    <property type="match status" value="1"/>
</dbReference>
<evidence type="ECO:0000313" key="7">
    <source>
        <dbReference type="Proteomes" id="UP000241890"/>
    </source>
</evidence>
<comment type="caution">
    <text evidence="6">The sequence shown here is derived from an EMBL/GenBank/DDBJ whole genome shotgun (WGS) entry which is preliminary data.</text>
</comment>
<dbReference type="InterPro" id="IPR001254">
    <property type="entry name" value="Trypsin_dom"/>
</dbReference>
<evidence type="ECO:0000256" key="4">
    <source>
        <dbReference type="SAM" id="MobiDB-lite"/>
    </source>
</evidence>
<dbReference type="PROSITE" id="PS00134">
    <property type="entry name" value="TRYPSIN_HIS"/>
    <property type="match status" value="1"/>
</dbReference>
<gene>
    <name evidence="6" type="ORF">FCC1311_091182</name>
</gene>
<evidence type="ECO:0000313" key="6">
    <source>
        <dbReference type="EMBL" id="GBG32893.1"/>
    </source>
</evidence>
<protein>
    <submittedName>
        <fullName evidence="6">Serine protease 55</fullName>
    </submittedName>
</protein>
<sequence length="427" mass="46763">MSTRIVGGWEVPEDSDYGWMASLQFKRKASPTGYQPNCGGTLIHKRWVLTAAHCVPYVAPNRIQIGAYDISDVNAGVIRKVKQVVRHPDWVDDKDNDLALLKLNKPVKDIEPIVLNQFPFTAPFEAVGQVVNVIGWGFEEAGSGVFTDQLMETEVPIVSNENCSVPYDFITDDHICAGYSDTYNQDACTGDSGGPLFYKDSDGKITQVGIVTYGKGCADFGYFGVYMRNSQYLSWIEGVIGTTLESPKMVVSTPAPTSAPTNAPTKAPTERSQDELVQAATVGTQCANADTTSFKTIDTISAKECFWACLTKAGCRTSLIDIANETCTLYKKNQCETATGNAGHELYEKDDILDSFAENALGCTGDRVGTFKTTNARKCLSSCARKSNCNFAVLDVKDKRCFMYETCEFTDDDTSQLWEMSDFGSSN</sequence>
<organism evidence="6 7">
    <name type="scientific">Hondaea fermentalgiana</name>
    <dbReference type="NCBI Taxonomy" id="2315210"/>
    <lineage>
        <taxon>Eukaryota</taxon>
        <taxon>Sar</taxon>
        <taxon>Stramenopiles</taxon>
        <taxon>Bigyra</taxon>
        <taxon>Labyrinthulomycetes</taxon>
        <taxon>Thraustochytrida</taxon>
        <taxon>Thraustochytriidae</taxon>
        <taxon>Hondaea</taxon>
    </lineage>
</organism>
<dbReference type="PRINTS" id="PR00722">
    <property type="entry name" value="CHYMOTRYPSIN"/>
</dbReference>
<keyword evidence="7" id="KW-1185">Reference proteome</keyword>
<evidence type="ECO:0000256" key="3">
    <source>
        <dbReference type="RuleBase" id="RU363034"/>
    </source>
</evidence>
<dbReference type="GO" id="GO:0004252">
    <property type="term" value="F:serine-type endopeptidase activity"/>
    <property type="evidence" value="ECO:0007669"/>
    <property type="project" value="InterPro"/>
</dbReference>
<dbReference type="SUPFAM" id="SSF50494">
    <property type="entry name" value="Trypsin-like serine proteases"/>
    <property type="match status" value="1"/>
</dbReference>
<dbReference type="Gene3D" id="2.40.10.10">
    <property type="entry name" value="Trypsin-like serine proteases"/>
    <property type="match status" value="1"/>
</dbReference>